<feature type="transmembrane region" description="Helical" evidence="1">
    <location>
        <begin position="21"/>
        <end position="39"/>
    </location>
</feature>
<evidence type="ECO:0000313" key="3">
    <source>
        <dbReference type="Proteomes" id="UP000004633"/>
    </source>
</evidence>
<proteinExistence type="predicted"/>
<comment type="caution">
    <text evidence="2">The sequence shown here is derived from an EMBL/GenBank/DDBJ whole genome shotgun (WGS) entry which is preliminary data.</text>
</comment>
<dbReference type="HOGENOM" id="CLU_3221903_0_0_9"/>
<keyword evidence="3" id="KW-1185">Reference proteome</keyword>
<name>E7N4U8_9FIRM</name>
<accession>E7N4U8</accession>
<reference evidence="2 3" key="1">
    <citation type="submission" date="2010-08" db="EMBL/GenBank/DDBJ databases">
        <authorList>
            <person name="Weinstock G."/>
            <person name="Sodergren E."/>
            <person name="Clifton S."/>
            <person name="Fulton L."/>
            <person name="Fulton B."/>
            <person name="Courtney L."/>
            <person name="Fronick C."/>
            <person name="Harrison M."/>
            <person name="Strong C."/>
            <person name="Farmer C."/>
            <person name="Delahaunty K."/>
            <person name="Markovic C."/>
            <person name="Hall O."/>
            <person name="Minx P."/>
            <person name="Tomlinson C."/>
            <person name="Mitreva M."/>
            <person name="Hou S."/>
            <person name="Chen J."/>
            <person name="Wollam A."/>
            <person name="Pepin K.H."/>
            <person name="Johnson M."/>
            <person name="Bhonagiri V."/>
            <person name="Zhang X."/>
            <person name="Suruliraj S."/>
            <person name="Warren W."/>
            <person name="Chinwalla A."/>
            <person name="Mardis E.R."/>
            <person name="Wilson R.K."/>
        </authorList>
    </citation>
    <scope>NUCLEOTIDE SEQUENCE [LARGE SCALE GENOMIC DNA]</scope>
    <source>
        <strain evidence="2 3">F0399</strain>
    </source>
</reference>
<keyword evidence="1" id="KW-0472">Membrane</keyword>
<keyword evidence="1" id="KW-1133">Transmembrane helix</keyword>
<protein>
    <submittedName>
        <fullName evidence="2">Uncharacterized protein</fullName>
    </submittedName>
</protein>
<gene>
    <name evidence="2" type="ORF">HMPREF9555_02043</name>
</gene>
<dbReference type="EMBL" id="AECV01000057">
    <property type="protein sequence ID" value="EFW28829.1"/>
    <property type="molecule type" value="Genomic_DNA"/>
</dbReference>
<sequence length="44" mass="5249">MSFGCKIKYHRSKRTGNVPRFTVLFIVSIKFSWHLLNFLKYGID</sequence>
<evidence type="ECO:0000256" key="1">
    <source>
        <dbReference type="SAM" id="Phobius"/>
    </source>
</evidence>
<organism evidence="2 3">
    <name type="scientific">Selenomonas artemidis F0399</name>
    <dbReference type="NCBI Taxonomy" id="749551"/>
    <lineage>
        <taxon>Bacteria</taxon>
        <taxon>Bacillati</taxon>
        <taxon>Bacillota</taxon>
        <taxon>Negativicutes</taxon>
        <taxon>Selenomonadales</taxon>
        <taxon>Selenomonadaceae</taxon>
        <taxon>Selenomonas</taxon>
    </lineage>
</organism>
<evidence type="ECO:0000313" key="2">
    <source>
        <dbReference type="EMBL" id="EFW28829.1"/>
    </source>
</evidence>
<dbReference type="Proteomes" id="UP000004633">
    <property type="component" value="Unassembled WGS sequence"/>
</dbReference>
<dbReference type="AlphaFoldDB" id="E7N4U8"/>
<keyword evidence="1" id="KW-0812">Transmembrane</keyword>